<accession>A0A831R6V1</accession>
<reference evidence="1" key="1">
    <citation type="journal article" date="2020" name="mSystems">
        <title>Genome- and Community-Level Interaction Insights into Carbon Utilization and Element Cycling Functions of Hydrothermarchaeota in Hydrothermal Sediment.</title>
        <authorList>
            <person name="Zhou Z."/>
            <person name="Liu Y."/>
            <person name="Xu W."/>
            <person name="Pan J."/>
            <person name="Luo Z.H."/>
            <person name="Li M."/>
        </authorList>
    </citation>
    <scope>NUCLEOTIDE SEQUENCE [LARGE SCALE GENOMIC DNA]</scope>
    <source>
        <strain evidence="1">HyVt-357</strain>
    </source>
</reference>
<organism evidence="1">
    <name type="scientific">Marinobacter antarcticus</name>
    <dbReference type="NCBI Taxonomy" id="564117"/>
    <lineage>
        <taxon>Bacteria</taxon>
        <taxon>Pseudomonadati</taxon>
        <taxon>Pseudomonadota</taxon>
        <taxon>Gammaproteobacteria</taxon>
        <taxon>Pseudomonadales</taxon>
        <taxon>Marinobacteraceae</taxon>
        <taxon>Marinobacter</taxon>
    </lineage>
</organism>
<feature type="non-terminal residue" evidence="1">
    <location>
        <position position="1"/>
    </location>
</feature>
<dbReference type="EMBL" id="DRGY01000105">
    <property type="protein sequence ID" value="HEA53274.1"/>
    <property type="molecule type" value="Genomic_DNA"/>
</dbReference>
<dbReference type="AlphaFoldDB" id="A0A831R6V1"/>
<sequence>VPARRRSALTIRYHRLEAFEVWKAAANVA</sequence>
<protein>
    <submittedName>
        <fullName evidence="1">IS6 family transposase</fullName>
    </submittedName>
</protein>
<comment type="caution">
    <text evidence="1">The sequence shown here is derived from an EMBL/GenBank/DDBJ whole genome shotgun (WGS) entry which is preliminary data.</text>
</comment>
<evidence type="ECO:0000313" key="1">
    <source>
        <dbReference type="EMBL" id="HEA53274.1"/>
    </source>
</evidence>
<dbReference type="Proteomes" id="UP000885748">
    <property type="component" value="Unassembled WGS sequence"/>
</dbReference>
<gene>
    <name evidence="1" type="ORF">ENI00_13340</name>
</gene>
<name>A0A831R6V1_9GAMM</name>
<proteinExistence type="predicted"/>